<sequence>MNKVTVGTRDWLEQGLIQHKLSDALLYAATLISQLSELRESHLCVVLDHQESKS</sequence>
<evidence type="ECO:0000313" key="1">
    <source>
        <dbReference type="EMBL" id="CAA9891571.1"/>
    </source>
</evidence>
<accession>A0A8S0XH64</accession>
<evidence type="ECO:0000313" key="2">
    <source>
        <dbReference type="Proteomes" id="UP000494216"/>
    </source>
</evidence>
<proteinExistence type="predicted"/>
<reference evidence="1 2" key="1">
    <citation type="submission" date="2020-02" db="EMBL/GenBank/DDBJ databases">
        <authorList>
            <person name="Hogendoorn C."/>
        </authorList>
    </citation>
    <scope>NUCLEOTIDE SEQUENCE [LARGE SCALE GENOMIC DNA]</scope>
    <source>
        <strain evidence="1">METHB21</strain>
    </source>
</reference>
<dbReference type="EMBL" id="CADCXN010000074">
    <property type="protein sequence ID" value="CAA9891571.1"/>
    <property type="molecule type" value="Genomic_DNA"/>
</dbReference>
<name>A0A8S0XH64_9GAMM</name>
<keyword evidence="2" id="KW-1185">Reference proteome</keyword>
<organism evidence="1 2">
    <name type="scientific">Candidatus Methylobacter favarea</name>
    <dbReference type="NCBI Taxonomy" id="2707345"/>
    <lineage>
        <taxon>Bacteria</taxon>
        <taxon>Pseudomonadati</taxon>
        <taxon>Pseudomonadota</taxon>
        <taxon>Gammaproteobacteria</taxon>
        <taxon>Methylococcales</taxon>
        <taxon>Methylococcaceae</taxon>
        <taxon>Methylobacter</taxon>
    </lineage>
</organism>
<gene>
    <name evidence="1" type="ORF">METHB2_440017</name>
</gene>
<protein>
    <submittedName>
        <fullName evidence="1">Uncharacterized protein</fullName>
    </submittedName>
</protein>
<dbReference type="Proteomes" id="UP000494216">
    <property type="component" value="Unassembled WGS sequence"/>
</dbReference>
<comment type="caution">
    <text evidence="1">The sequence shown here is derived from an EMBL/GenBank/DDBJ whole genome shotgun (WGS) entry which is preliminary data.</text>
</comment>
<dbReference type="AlphaFoldDB" id="A0A8S0XH64"/>